<dbReference type="AlphaFoldDB" id="A0A084VQA6"/>
<protein>
    <submittedName>
        <fullName evidence="1 2">3-oxoacyl-ACP synthase</fullName>
    </submittedName>
</protein>
<name>A0A084VQA6_ANOSI</name>
<dbReference type="EMBL" id="ATLV01015165">
    <property type="status" value="NOT_ANNOTATED_CDS"/>
    <property type="molecule type" value="Genomic_DNA"/>
</dbReference>
<evidence type="ECO:0000313" key="3">
    <source>
        <dbReference type="Proteomes" id="UP000030765"/>
    </source>
</evidence>
<reference evidence="2" key="2">
    <citation type="submission" date="2020-05" db="UniProtKB">
        <authorList>
            <consortium name="EnsemblMetazoa"/>
        </authorList>
    </citation>
    <scope>IDENTIFICATION</scope>
</reference>
<sequence length="170" mass="19960">MDLFASAPGLELTNLQEPVYIRCAFCHNVAALLVVLEHLRQIVDDYPLEALACINCMKPSEHTTANLLSRWRLLFAPFVRRDPADLRPFLTQVDQHILIMPSGMMKHYNTKNMYYRSLQAPNILAARFQFLPEFHRYWFVPLASRAAVAERLRDVLHAIRQKYRPRRLKR</sequence>
<gene>
    <name evidence="1" type="ORF">ZHAS_00007687</name>
</gene>
<dbReference type="Proteomes" id="UP000030765">
    <property type="component" value="Unassembled WGS sequence"/>
</dbReference>
<reference evidence="1 3" key="1">
    <citation type="journal article" date="2014" name="BMC Genomics">
        <title>Genome sequence of Anopheles sinensis provides insight into genetics basis of mosquito competence for malaria parasites.</title>
        <authorList>
            <person name="Zhou D."/>
            <person name="Zhang D."/>
            <person name="Ding G."/>
            <person name="Shi L."/>
            <person name="Hou Q."/>
            <person name="Ye Y."/>
            <person name="Xu Y."/>
            <person name="Zhou H."/>
            <person name="Xiong C."/>
            <person name="Li S."/>
            <person name="Yu J."/>
            <person name="Hong S."/>
            <person name="Yu X."/>
            <person name="Zou P."/>
            <person name="Chen C."/>
            <person name="Chang X."/>
            <person name="Wang W."/>
            <person name="Lv Y."/>
            <person name="Sun Y."/>
            <person name="Ma L."/>
            <person name="Shen B."/>
            <person name="Zhu C."/>
        </authorList>
    </citation>
    <scope>NUCLEOTIDE SEQUENCE [LARGE SCALE GENOMIC DNA]</scope>
</reference>
<dbReference type="VEuPathDB" id="VectorBase:ASIC007687"/>
<evidence type="ECO:0000313" key="1">
    <source>
        <dbReference type="EMBL" id="KFB40150.1"/>
    </source>
</evidence>
<accession>A0A084VQA6</accession>
<dbReference type="EMBL" id="KE525003">
    <property type="protein sequence ID" value="KFB40150.1"/>
    <property type="molecule type" value="Genomic_DNA"/>
</dbReference>
<dbReference type="EnsemblMetazoa" id="ASIC007687-RA">
    <property type="protein sequence ID" value="ASIC007687-PA"/>
    <property type="gene ID" value="ASIC007687"/>
</dbReference>
<proteinExistence type="predicted"/>
<organism evidence="1">
    <name type="scientific">Anopheles sinensis</name>
    <name type="common">Mosquito</name>
    <dbReference type="NCBI Taxonomy" id="74873"/>
    <lineage>
        <taxon>Eukaryota</taxon>
        <taxon>Metazoa</taxon>
        <taxon>Ecdysozoa</taxon>
        <taxon>Arthropoda</taxon>
        <taxon>Hexapoda</taxon>
        <taxon>Insecta</taxon>
        <taxon>Pterygota</taxon>
        <taxon>Neoptera</taxon>
        <taxon>Endopterygota</taxon>
        <taxon>Diptera</taxon>
        <taxon>Nematocera</taxon>
        <taxon>Culicoidea</taxon>
        <taxon>Culicidae</taxon>
        <taxon>Anophelinae</taxon>
        <taxon>Anopheles</taxon>
    </lineage>
</organism>
<evidence type="ECO:0000313" key="2">
    <source>
        <dbReference type="EnsemblMetazoa" id="ASIC007687-PA"/>
    </source>
</evidence>
<keyword evidence="3" id="KW-1185">Reference proteome</keyword>